<dbReference type="GO" id="GO:0000105">
    <property type="term" value="P:L-histidine biosynthetic process"/>
    <property type="evidence" value="ECO:0007669"/>
    <property type="project" value="UniProtKB-UniRule"/>
</dbReference>
<dbReference type="UniPathway" id="UPA00031">
    <property type="reaction ID" value="UER00007"/>
</dbReference>
<dbReference type="InterPro" id="IPR002496">
    <property type="entry name" value="PRib_AMP_CycHydrolase_dom"/>
</dbReference>
<dbReference type="NCBIfam" id="TIGR03188">
    <property type="entry name" value="histidine_hisI"/>
    <property type="match status" value="1"/>
</dbReference>
<dbReference type="GO" id="GO:0005737">
    <property type="term" value="C:cytoplasm"/>
    <property type="evidence" value="ECO:0007669"/>
    <property type="project" value="UniProtKB-SubCell"/>
</dbReference>
<dbReference type="Gene3D" id="1.10.287.1080">
    <property type="entry name" value="MazG-like"/>
    <property type="match status" value="1"/>
</dbReference>
<name>A0A5N0T9I0_9GAMM</name>
<dbReference type="NCBIfam" id="NF000768">
    <property type="entry name" value="PRK00051.1"/>
    <property type="match status" value="1"/>
</dbReference>
<evidence type="ECO:0000256" key="14">
    <source>
        <dbReference type="ARBA" id="ARBA00023268"/>
    </source>
</evidence>
<keyword evidence="18" id="KW-1185">Reference proteome</keyword>
<comment type="catalytic activity">
    <reaction evidence="2 15">
        <text>1-(5-phospho-beta-D-ribosyl)-ATP + H2O = 1-(5-phospho-beta-D-ribosyl)-5'-AMP + diphosphate + H(+)</text>
        <dbReference type="Rhea" id="RHEA:22828"/>
        <dbReference type="ChEBI" id="CHEBI:15377"/>
        <dbReference type="ChEBI" id="CHEBI:15378"/>
        <dbReference type="ChEBI" id="CHEBI:33019"/>
        <dbReference type="ChEBI" id="CHEBI:59457"/>
        <dbReference type="ChEBI" id="CHEBI:73183"/>
        <dbReference type="EC" id="3.6.1.31"/>
    </reaction>
</comment>
<dbReference type="FunFam" id="1.10.287.1080:FF:000002">
    <property type="entry name" value="Histidine biosynthesis bifunctional protein HisIE"/>
    <property type="match status" value="1"/>
</dbReference>
<evidence type="ECO:0000256" key="9">
    <source>
        <dbReference type="ARBA" id="ARBA00022605"/>
    </source>
</evidence>
<dbReference type="Gene3D" id="3.10.20.810">
    <property type="entry name" value="Phosphoribosyl-AMP cyclohydrolase"/>
    <property type="match status" value="1"/>
</dbReference>
<feature type="region of interest" description="Phosphoribosyl-ATP pyrophosphohydrolase" evidence="15">
    <location>
        <begin position="120"/>
        <end position="208"/>
    </location>
</feature>
<evidence type="ECO:0000259" key="16">
    <source>
        <dbReference type="Pfam" id="PF01502"/>
    </source>
</evidence>
<dbReference type="InterPro" id="IPR008179">
    <property type="entry name" value="HisE"/>
</dbReference>
<keyword evidence="9 15" id="KW-0028">Amino-acid biosynthesis</keyword>
<dbReference type="FunFam" id="3.10.20.810:FF:000001">
    <property type="entry name" value="Histidine biosynthesis bifunctional protein HisIE"/>
    <property type="match status" value="1"/>
</dbReference>
<dbReference type="Proteomes" id="UP000325372">
    <property type="component" value="Unassembled WGS sequence"/>
</dbReference>
<evidence type="ECO:0000256" key="3">
    <source>
        <dbReference type="ARBA" id="ARBA00004496"/>
    </source>
</evidence>
<reference evidence="17 18" key="1">
    <citation type="submission" date="2019-09" db="EMBL/GenBank/DDBJ databases">
        <title>Wenzhouxiangella sp. Genome sequencing and assembly.</title>
        <authorList>
            <person name="Zhang R."/>
        </authorList>
    </citation>
    <scope>NUCLEOTIDE SEQUENCE [LARGE SCALE GENOMIC DNA]</scope>
    <source>
        <strain evidence="17 18">W260</strain>
    </source>
</reference>
<dbReference type="HAMAP" id="MF_01020">
    <property type="entry name" value="HisE"/>
    <property type="match status" value="1"/>
</dbReference>
<evidence type="ECO:0000256" key="5">
    <source>
        <dbReference type="ARBA" id="ARBA00005204"/>
    </source>
</evidence>
<evidence type="ECO:0000256" key="2">
    <source>
        <dbReference type="ARBA" id="ARBA00001460"/>
    </source>
</evidence>
<gene>
    <name evidence="15" type="primary">hisI</name>
    <name evidence="15" type="synonym">hisIE</name>
    <name evidence="17" type="ORF">F3N42_08690</name>
</gene>
<dbReference type="SUPFAM" id="SSF101386">
    <property type="entry name" value="all-alpha NTP pyrophosphatases"/>
    <property type="match status" value="1"/>
</dbReference>
<accession>A0A5N0T9I0</accession>
<dbReference type="EC" id="3.6.1.31" evidence="15"/>
<feature type="region of interest" description="Phosphoribosyl-AMP cyclohydrolase" evidence="15">
    <location>
        <begin position="1"/>
        <end position="119"/>
    </location>
</feature>
<dbReference type="CDD" id="cd11534">
    <property type="entry name" value="NTP-PPase_HisIE_like"/>
    <property type="match status" value="1"/>
</dbReference>
<keyword evidence="13 15" id="KW-0368">Histidine biosynthesis</keyword>
<comment type="similarity">
    <text evidence="7 15">In the N-terminal section; belongs to the PRA-CH family.</text>
</comment>
<dbReference type="Pfam" id="PF01503">
    <property type="entry name" value="PRA-PH"/>
    <property type="match status" value="1"/>
</dbReference>
<dbReference type="InterPro" id="IPR038019">
    <property type="entry name" value="PRib_AMP_CycHydrolase_sf"/>
</dbReference>
<evidence type="ECO:0000256" key="11">
    <source>
        <dbReference type="ARBA" id="ARBA00022801"/>
    </source>
</evidence>
<dbReference type="GO" id="GO:0005524">
    <property type="term" value="F:ATP binding"/>
    <property type="evidence" value="ECO:0007669"/>
    <property type="project" value="UniProtKB-KW"/>
</dbReference>
<comment type="pathway">
    <text evidence="4 15">Amino-acid biosynthesis; L-histidine biosynthesis; L-histidine from 5-phospho-alpha-D-ribose 1-diphosphate: step 3/9.</text>
</comment>
<evidence type="ECO:0000256" key="7">
    <source>
        <dbReference type="ARBA" id="ARBA00008299"/>
    </source>
</evidence>
<dbReference type="GO" id="GO:0004635">
    <property type="term" value="F:phosphoribosyl-AMP cyclohydrolase activity"/>
    <property type="evidence" value="ECO:0007669"/>
    <property type="project" value="UniProtKB-UniRule"/>
</dbReference>
<evidence type="ECO:0000256" key="15">
    <source>
        <dbReference type="HAMAP-Rule" id="MF_01019"/>
    </source>
</evidence>
<evidence type="ECO:0000256" key="6">
    <source>
        <dbReference type="ARBA" id="ARBA00007731"/>
    </source>
</evidence>
<proteinExistence type="inferred from homology"/>
<evidence type="ECO:0000256" key="13">
    <source>
        <dbReference type="ARBA" id="ARBA00023102"/>
    </source>
</evidence>
<evidence type="ECO:0000256" key="10">
    <source>
        <dbReference type="ARBA" id="ARBA00022741"/>
    </source>
</evidence>
<protein>
    <recommendedName>
        <fullName evidence="15">Histidine biosynthesis bifunctional protein HisIE</fullName>
    </recommendedName>
    <domain>
        <recommendedName>
            <fullName evidence="15">Phosphoribosyl-AMP cyclohydrolase</fullName>
            <shortName evidence="15">PRA-CH</shortName>
            <ecNumber evidence="15">3.5.4.19</ecNumber>
        </recommendedName>
    </domain>
    <domain>
        <recommendedName>
            <fullName evidence="15">Phosphoribosyl-ATP pyrophosphatase</fullName>
            <shortName evidence="15">PRA-PH</shortName>
            <ecNumber evidence="15">3.6.1.31</ecNumber>
        </recommendedName>
    </domain>
</protein>
<dbReference type="RefSeq" id="WP_150864038.1">
    <property type="nucleotide sequence ID" value="NZ_VYXP01000005.1"/>
</dbReference>
<comment type="caution">
    <text evidence="17">The sequence shown here is derived from an EMBL/GenBank/DDBJ whole genome shotgun (WGS) entry which is preliminary data.</text>
</comment>
<comment type="similarity">
    <text evidence="6 15">In the C-terminal section; belongs to the PRA-PH family.</text>
</comment>
<dbReference type="NCBIfam" id="NF002747">
    <property type="entry name" value="PRK02759.1"/>
    <property type="match status" value="1"/>
</dbReference>
<keyword evidence="14 15" id="KW-0511">Multifunctional enzyme</keyword>
<dbReference type="InterPro" id="IPR023019">
    <property type="entry name" value="His_synth_HisIE"/>
</dbReference>
<dbReference type="InterPro" id="IPR021130">
    <property type="entry name" value="PRib-ATP_PPHydrolase-like"/>
</dbReference>
<dbReference type="EMBL" id="VYXP01000005">
    <property type="protein sequence ID" value="KAA9131388.1"/>
    <property type="molecule type" value="Genomic_DNA"/>
</dbReference>
<dbReference type="SUPFAM" id="SSF141734">
    <property type="entry name" value="HisI-like"/>
    <property type="match status" value="1"/>
</dbReference>
<dbReference type="PANTHER" id="PTHR42945">
    <property type="entry name" value="HISTIDINE BIOSYNTHESIS BIFUNCTIONAL PROTEIN"/>
    <property type="match status" value="1"/>
</dbReference>
<keyword evidence="10 15" id="KW-0547">Nucleotide-binding</keyword>
<evidence type="ECO:0000256" key="8">
    <source>
        <dbReference type="ARBA" id="ARBA00022490"/>
    </source>
</evidence>
<comment type="pathway">
    <text evidence="5 15">Amino-acid biosynthesis; L-histidine biosynthesis; L-histidine from 5-phospho-alpha-D-ribose 1-diphosphate: step 2/9.</text>
</comment>
<feature type="domain" description="Phosphoribosyl-AMP cyclohydrolase" evidence="16">
    <location>
        <begin position="30"/>
        <end position="102"/>
    </location>
</feature>
<dbReference type="EC" id="3.5.4.19" evidence="15"/>
<dbReference type="Pfam" id="PF01502">
    <property type="entry name" value="PRA-CH"/>
    <property type="match status" value="1"/>
</dbReference>
<keyword evidence="11 15" id="KW-0378">Hydrolase</keyword>
<comment type="subcellular location">
    <subcellularLocation>
        <location evidence="3 15">Cytoplasm</location>
    </subcellularLocation>
</comment>
<evidence type="ECO:0000313" key="18">
    <source>
        <dbReference type="Proteomes" id="UP000325372"/>
    </source>
</evidence>
<keyword evidence="8 15" id="KW-0963">Cytoplasm</keyword>
<evidence type="ECO:0000256" key="1">
    <source>
        <dbReference type="ARBA" id="ARBA00000024"/>
    </source>
</evidence>
<evidence type="ECO:0000256" key="4">
    <source>
        <dbReference type="ARBA" id="ARBA00005169"/>
    </source>
</evidence>
<dbReference type="HAMAP" id="MF_01019">
    <property type="entry name" value="HisIE"/>
    <property type="match status" value="1"/>
</dbReference>
<evidence type="ECO:0000256" key="12">
    <source>
        <dbReference type="ARBA" id="ARBA00022840"/>
    </source>
</evidence>
<keyword evidence="12 15" id="KW-0067">ATP-binding</keyword>
<dbReference type="GO" id="GO:0004636">
    <property type="term" value="F:phosphoribosyl-ATP diphosphatase activity"/>
    <property type="evidence" value="ECO:0007669"/>
    <property type="project" value="UniProtKB-UniRule"/>
</dbReference>
<dbReference type="AlphaFoldDB" id="A0A5N0T9I0"/>
<comment type="catalytic activity">
    <reaction evidence="1 15">
        <text>1-(5-phospho-beta-D-ribosyl)-5'-AMP + H2O = 1-(5-phospho-beta-D-ribosyl)-5-[(5-phospho-beta-D-ribosylamino)methylideneamino]imidazole-4-carboxamide</text>
        <dbReference type="Rhea" id="RHEA:20049"/>
        <dbReference type="ChEBI" id="CHEBI:15377"/>
        <dbReference type="ChEBI" id="CHEBI:58435"/>
        <dbReference type="ChEBI" id="CHEBI:59457"/>
        <dbReference type="EC" id="3.5.4.19"/>
    </reaction>
</comment>
<dbReference type="PANTHER" id="PTHR42945:SF9">
    <property type="entry name" value="HISTIDINE BIOSYNTHESIS BIFUNCTIONAL PROTEIN HISIE"/>
    <property type="match status" value="1"/>
</dbReference>
<sequence length="208" mass="22487">MFDANDIDWDKGDGLVPAVVQHAFDGRVLMLGYMNRESLAVTLDSGRVSFWSRSRGKPWTKGETSGNVLELVDISVDCDADTLLVRARPKGPTCHLGDDSCFDGRALAGAATTGPGLGFLAALDRLVEARERERPEGSYTTRLFEAGTKRVAQKVGEEGVETALAAAAGDRDELLDESADLLYHLLVLLRCRDASLQDVVTRLAARHG</sequence>
<organism evidence="17 18">
    <name type="scientific">Marinihelvus fidelis</name>
    <dbReference type="NCBI Taxonomy" id="2613842"/>
    <lineage>
        <taxon>Bacteria</taxon>
        <taxon>Pseudomonadati</taxon>
        <taxon>Pseudomonadota</taxon>
        <taxon>Gammaproteobacteria</taxon>
        <taxon>Chromatiales</taxon>
        <taxon>Wenzhouxiangellaceae</taxon>
        <taxon>Marinihelvus</taxon>
    </lineage>
</organism>
<evidence type="ECO:0000313" key="17">
    <source>
        <dbReference type="EMBL" id="KAA9131388.1"/>
    </source>
</evidence>